<dbReference type="Proteomes" id="UP001159641">
    <property type="component" value="Unassembled WGS sequence"/>
</dbReference>
<dbReference type="AlphaFoldDB" id="A0AB34GMK1"/>
<keyword evidence="3" id="KW-1185">Reference proteome</keyword>
<feature type="region of interest" description="Disordered" evidence="1">
    <location>
        <begin position="159"/>
        <end position="227"/>
    </location>
</feature>
<feature type="region of interest" description="Disordered" evidence="1">
    <location>
        <begin position="27"/>
        <end position="46"/>
    </location>
</feature>
<accession>A0AB34GMK1</accession>
<protein>
    <submittedName>
        <fullName evidence="2">Uncharacterized protein</fullName>
    </submittedName>
</protein>
<name>A0AB34GMK1_ESCRO</name>
<reference evidence="2 3" key="1">
    <citation type="submission" date="2022-11" db="EMBL/GenBank/DDBJ databases">
        <title>Whole genome sequence of Eschrichtius robustus ER-17-0199.</title>
        <authorList>
            <person name="Bruniche-Olsen A."/>
            <person name="Black A.N."/>
            <person name="Fields C.J."/>
            <person name="Walden K."/>
            <person name="Dewoody J.A."/>
        </authorList>
    </citation>
    <scope>NUCLEOTIDE SEQUENCE [LARGE SCALE GENOMIC DNA]</scope>
    <source>
        <strain evidence="2">ER-17-0199</strain>
        <tissue evidence="2">Blubber</tissue>
    </source>
</reference>
<feature type="compositionally biased region" description="Pro residues" evidence="1">
    <location>
        <begin position="209"/>
        <end position="223"/>
    </location>
</feature>
<evidence type="ECO:0000256" key="1">
    <source>
        <dbReference type="SAM" id="MobiDB-lite"/>
    </source>
</evidence>
<feature type="region of interest" description="Disordered" evidence="1">
    <location>
        <begin position="53"/>
        <end position="88"/>
    </location>
</feature>
<sequence length="263" mass="27901">MLPAPSRVGSVLRAPVIEKYLRGRMGETCGSSEHARPAAAEGLSGSGLQAFQAAGEEDSGGGAPRPRTPVERRGFGRREGTNREPDVCESAAAASSLLSGILKPGALTKEDPELDAAQEAFCTPPPLAAGKTSSLPPYFLLLLAAVRIQYGVNRRSREMGLGPGALHRLPGAPPPTAERSPEPGPRRSTARLFFFSSPPSLSPSQISPLRPPPSPRSPRPPRPSALRRSLSPEACLCTPSPRPHPALRSPCFPFCLLRRPLHL</sequence>
<comment type="caution">
    <text evidence="2">The sequence shown here is derived from an EMBL/GenBank/DDBJ whole genome shotgun (WGS) entry which is preliminary data.</text>
</comment>
<organism evidence="2 3">
    <name type="scientific">Eschrichtius robustus</name>
    <name type="common">California gray whale</name>
    <name type="synonym">Eschrichtius gibbosus</name>
    <dbReference type="NCBI Taxonomy" id="9764"/>
    <lineage>
        <taxon>Eukaryota</taxon>
        <taxon>Metazoa</taxon>
        <taxon>Chordata</taxon>
        <taxon>Craniata</taxon>
        <taxon>Vertebrata</taxon>
        <taxon>Euteleostomi</taxon>
        <taxon>Mammalia</taxon>
        <taxon>Eutheria</taxon>
        <taxon>Laurasiatheria</taxon>
        <taxon>Artiodactyla</taxon>
        <taxon>Whippomorpha</taxon>
        <taxon>Cetacea</taxon>
        <taxon>Mysticeti</taxon>
        <taxon>Eschrichtiidae</taxon>
        <taxon>Eschrichtius</taxon>
    </lineage>
</organism>
<evidence type="ECO:0000313" key="2">
    <source>
        <dbReference type="EMBL" id="KAJ8781263.1"/>
    </source>
</evidence>
<proteinExistence type="predicted"/>
<feature type="compositionally biased region" description="Low complexity" evidence="1">
    <location>
        <begin position="196"/>
        <end position="208"/>
    </location>
</feature>
<gene>
    <name evidence="2" type="ORF">J1605_011247</name>
</gene>
<dbReference type="EMBL" id="JAIQCJ010002147">
    <property type="protein sequence ID" value="KAJ8781263.1"/>
    <property type="molecule type" value="Genomic_DNA"/>
</dbReference>
<evidence type="ECO:0000313" key="3">
    <source>
        <dbReference type="Proteomes" id="UP001159641"/>
    </source>
</evidence>
<feature type="compositionally biased region" description="Basic and acidic residues" evidence="1">
    <location>
        <begin position="68"/>
        <end position="86"/>
    </location>
</feature>